<name>D7WBV2_9CORY</name>
<accession>D7WBV2</accession>
<keyword evidence="4 9" id="KW-0489">Methyltransferase</keyword>
<comment type="catalytic activity">
    <reaction evidence="1 9">
        <text>a 4-O-methyl-thymidine in DNA + L-cysteinyl-[protein] = a thymidine in DNA + S-methyl-L-cysteinyl-[protein]</text>
        <dbReference type="Rhea" id="RHEA:53428"/>
        <dbReference type="Rhea" id="RHEA-COMP:10131"/>
        <dbReference type="Rhea" id="RHEA-COMP:10132"/>
        <dbReference type="Rhea" id="RHEA-COMP:13555"/>
        <dbReference type="Rhea" id="RHEA-COMP:13556"/>
        <dbReference type="ChEBI" id="CHEBI:29950"/>
        <dbReference type="ChEBI" id="CHEBI:82612"/>
        <dbReference type="ChEBI" id="CHEBI:137386"/>
        <dbReference type="ChEBI" id="CHEBI:137387"/>
        <dbReference type="EC" id="2.1.1.63"/>
    </reaction>
</comment>
<dbReference type="Pfam" id="PF01035">
    <property type="entry name" value="DNA_binding_1"/>
    <property type="match status" value="1"/>
</dbReference>
<dbReference type="InterPro" id="IPR001497">
    <property type="entry name" value="MethylDNA_cys_MeTrfase_AS"/>
</dbReference>
<dbReference type="EC" id="2.1.1.63" evidence="9"/>
<evidence type="ECO:0000256" key="4">
    <source>
        <dbReference type="ARBA" id="ARBA00022603"/>
    </source>
</evidence>
<sequence>MTQPIVAAQTVKTPVGELGLEASESGLVHVVFGAVHGESNAVTRQAAAEIEQYFAGERRDFTVPLDRSGDGFREQAQAALSDIAYGSTETYSELAARIGNPRAVRAVGSACATNPLPIVVPCHRVLRSDGSLGGYAGGLEMKRELIELERKHTGGG</sequence>
<dbReference type="RefSeq" id="WP_005288796.1">
    <property type="nucleotide sequence ID" value="NZ_CM000961.1"/>
</dbReference>
<keyword evidence="3 9" id="KW-0963">Cytoplasm</keyword>
<dbReference type="InterPro" id="IPR023546">
    <property type="entry name" value="MGMT"/>
</dbReference>
<comment type="similarity">
    <text evidence="2 9">Belongs to the MGMT family.</text>
</comment>
<dbReference type="PANTHER" id="PTHR10815">
    <property type="entry name" value="METHYLATED-DNA--PROTEIN-CYSTEINE METHYLTRANSFERASE"/>
    <property type="match status" value="1"/>
</dbReference>
<evidence type="ECO:0000259" key="11">
    <source>
        <dbReference type="Pfam" id="PF02870"/>
    </source>
</evidence>
<dbReference type="SUPFAM" id="SSF46767">
    <property type="entry name" value="Methylated DNA-protein cysteine methyltransferase, C-terminal domain"/>
    <property type="match status" value="1"/>
</dbReference>
<dbReference type="EMBL" id="ACLJ02000002">
    <property type="protein sequence ID" value="EFK54581.1"/>
    <property type="molecule type" value="Genomic_DNA"/>
</dbReference>
<dbReference type="GO" id="GO:0005737">
    <property type="term" value="C:cytoplasm"/>
    <property type="evidence" value="ECO:0007669"/>
    <property type="project" value="UniProtKB-SubCell"/>
</dbReference>
<dbReference type="Gene3D" id="3.30.160.70">
    <property type="entry name" value="Methylated DNA-protein cysteine methyltransferase domain"/>
    <property type="match status" value="1"/>
</dbReference>
<evidence type="ECO:0000256" key="6">
    <source>
        <dbReference type="ARBA" id="ARBA00022763"/>
    </source>
</evidence>
<dbReference type="AlphaFoldDB" id="D7WBV2"/>
<dbReference type="STRING" id="585529.HMPREF0291_10961"/>
<keyword evidence="7 9" id="KW-0234">DNA repair</keyword>
<comment type="caution">
    <text evidence="12">The sequence shown here is derived from an EMBL/GenBank/DDBJ whole genome shotgun (WGS) entry which is preliminary data.</text>
</comment>
<dbReference type="InterPro" id="IPR036388">
    <property type="entry name" value="WH-like_DNA-bd_sf"/>
</dbReference>
<dbReference type="InterPro" id="IPR008332">
    <property type="entry name" value="MethylG_MeTrfase_N"/>
</dbReference>
<dbReference type="GO" id="GO:0032259">
    <property type="term" value="P:methylation"/>
    <property type="evidence" value="ECO:0007669"/>
    <property type="project" value="UniProtKB-KW"/>
</dbReference>
<comment type="function">
    <text evidence="9">Involved in the cellular defense against the biological effects of O6-methylguanine (O6-MeG) and O4-methylthymine (O4-MeT) in DNA. Repairs the methylated nucleobase in DNA by stoichiometrically transferring the methyl group to a cysteine residue in the enzyme. This is a suicide reaction: the enzyme is irreversibly inactivated.</text>
</comment>
<dbReference type="HAMAP" id="MF_00772">
    <property type="entry name" value="OGT"/>
    <property type="match status" value="1"/>
</dbReference>
<gene>
    <name evidence="12" type="ORF">HMPREF0291_10961</name>
</gene>
<dbReference type="OrthoDB" id="9802228at2"/>
<evidence type="ECO:0000256" key="9">
    <source>
        <dbReference type="HAMAP-Rule" id="MF_00772"/>
    </source>
</evidence>
<comment type="subcellular location">
    <subcellularLocation>
        <location evidence="9">Cytoplasm</location>
    </subcellularLocation>
</comment>
<dbReference type="PROSITE" id="PS00374">
    <property type="entry name" value="MGMT"/>
    <property type="match status" value="1"/>
</dbReference>
<dbReference type="CDD" id="cd06445">
    <property type="entry name" value="ATase"/>
    <property type="match status" value="1"/>
</dbReference>
<evidence type="ECO:0000313" key="12">
    <source>
        <dbReference type="EMBL" id="EFK54581.1"/>
    </source>
</evidence>
<dbReference type="InterPro" id="IPR036217">
    <property type="entry name" value="MethylDNA_cys_MeTrfase_DNAb"/>
</dbReference>
<dbReference type="Proteomes" id="UP000004208">
    <property type="component" value="Unassembled WGS sequence"/>
</dbReference>
<feature type="active site" description="Nucleophile; methyl group acceptor" evidence="9">
    <location>
        <position position="122"/>
    </location>
</feature>
<dbReference type="FunFam" id="1.10.10.10:FF:000214">
    <property type="entry name" value="Methylated-DNA--protein-cysteine methyltransferase"/>
    <property type="match status" value="1"/>
</dbReference>
<evidence type="ECO:0000256" key="2">
    <source>
        <dbReference type="ARBA" id="ARBA00008711"/>
    </source>
</evidence>
<dbReference type="NCBIfam" id="TIGR00589">
    <property type="entry name" value="ogt"/>
    <property type="match status" value="1"/>
</dbReference>
<dbReference type="InterPro" id="IPR014048">
    <property type="entry name" value="MethylDNA_cys_MeTrfase_DNA-bd"/>
</dbReference>
<evidence type="ECO:0000256" key="1">
    <source>
        <dbReference type="ARBA" id="ARBA00001286"/>
    </source>
</evidence>
<evidence type="ECO:0000256" key="8">
    <source>
        <dbReference type="ARBA" id="ARBA00049348"/>
    </source>
</evidence>
<comment type="catalytic activity">
    <reaction evidence="8 9">
        <text>a 6-O-methyl-2'-deoxyguanosine in DNA + L-cysteinyl-[protein] = S-methyl-L-cysteinyl-[protein] + a 2'-deoxyguanosine in DNA</text>
        <dbReference type="Rhea" id="RHEA:24000"/>
        <dbReference type="Rhea" id="RHEA-COMP:10131"/>
        <dbReference type="Rhea" id="RHEA-COMP:10132"/>
        <dbReference type="Rhea" id="RHEA-COMP:11367"/>
        <dbReference type="Rhea" id="RHEA-COMP:11368"/>
        <dbReference type="ChEBI" id="CHEBI:29950"/>
        <dbReference type="ChEBI" id="CHEBI:82612"/>
        <dbReference type="ChEBI" id="CHEBI:85445"/>
        <dbReference type="ChEBI" id="CHEBI:85448"/>
        <dbReference type="EC" id="2.1.1.63"/>
    </reaction>
</comment>
<evidence type="ECO:0000256" key="5">
    <source>
        <dbReference type="ARBA" id="ARBA00022679"/>
    </source>
</evidence>
<protein>
    <recommendedName>
        <fullName evidence="9">Methylated-DNA--protein-cysteine methyltransferase</fullName>
        <ecNumber evidence="9">2.1.1.63</ecNumber>
    </recommendedName>
    <alternativeName>
        <fullName evidence="9">6-O-methylguanine-DNA methyltransferase</fullName>
        <shortName evidence="9">MGMT</shortName>
    </alternativeName>
    <alternativeName>
        <fullName evidence="9">O-6-methylguanine-DNA-alkyltransferase</fullName>
    </alternativeName>
</protein>
<feature type="domain" description="Methylated-DNA-[protein]-cysteine S-methyltransferase DNA binding" evidence="10">
    <location>
        <begin position="72"/>
        <end position="150"/>
    </location>
</feature>
<dbReference type="GO" id="GO:0003908">
    <property type="term" value="F:methylated-DNA-[protein]-cysteine S-methyltransferase activity"/>
    <property type="evidence" value="ECO:0007669"/>
    <property type="project" value="UniProtKB-UniRule"/>
</dbReference>
<evidence type="ECO:0000256" key="7">
    <source>
        <dbReference type="ARBA" id="ARBA00023204"/>
    </source>
</evidence>
<dbReference type="Gene3D" id="1.10.10.10">
    <property type="entry name" value="Winged helix-like DNA-binding domain superfamily/Winged helix DNA-binding domain"/>
    <property type="match status" value="1"/>
</dbReference>
<comment type="miscellaneous">
    <text evidence="9">This enzyme catalyzes only one turnover and therefore is not strictly catalytic. According to one definition, an enzyme is a biocatalyst that acts repeatedly and over many reaction cycles.</text>
</comment>
<dbReference type="eggNOG" id="COG0350">
    <property type="taxonomic scope" value="Bacteria"/>
</dbReference>
<evidence type="ECO:0000259" key="10">
    <source>
        <dbReference type="Pfam" id="PF01035"/>
    </source>
</evidence>
<evidence type="ECO:0000313" key="13">
    <source>
        <dbReference type="Proteomes" id="UP000004208"/>
    </source>
</evidence>
<dbReference type="GO" id="GO:0006307">
    <property type="term" value="P:DNA alkylation repair"/>
    <property type="evidence" value="ECO:0007669"/>
    <property type="project" value="UniProtKB-UniRule"/>
</dbReference>
<proteinExistence type="inferred from homology"/>
<keyword evidence="6 9" id="KW-0227">DNA damage</keyword>
<keyword evidence="5 9" id="KW-0808">Transferase</keyword>
<reference evidence="12" key="1">
    <citation type="submission" date="2010-06" db="EMBL/GenBank/DDBJ databases">
        <authorList>
            <person name="Muzny D."/>
            <person name="Qin X."/>
            <person name="Buhay C."/>
            <person name="Dugan-Rocha S."/>
            <person name="Ding Y."/>
            <person name="Chen G."/>
            <person name="Hawes A."/>
            <person name="Holder M."/>
            <person name="Jhangiani S."/>
            <person name="Johnson A."/>
            <person name="Khan Z."/>
            <person name="Li Z."/>
            <person name="Liu W."/>
            <person name="Liu X."/>
            <person name="Perez L."/>
            <person name="Shen H."/>
            <person name="Wang Q."/>
            <person name="Watt J."/>
            <person name="Xi L."/>
            <person name="Xin Y."/>
            <person name="Zhou J."/>
            <person name="Deng J."/>
            <person name="Jiang H."/>
            <person name="Liu Y."/>
            <person name="Qu J."/>
            <person name="Song X.-Z."/>
            <person name="Zhang L."/>
            <person name="Villasana D."/>
            <person name="Johnson A."/>
            <person name="Liu J."/>
            <person name="Liyanage D."/>
            <person name="Lorensuhewa L."/>
            <person name="Robinson T."/>
            <person name="Song A."/>
            <person name="Song B.-B."/>
            <person name="Dinh H."/>
            <person name="Thornton R."/>
            <person name="Coyle M."/>
            <person name="Francisco L."/>
            <person name="Jackson L."/>
            <person name="Javaid M."/>
            <person name="Korchina V."/>
            <person name="Kovar C."/>
            <person name="Mata R."/>
            <person name="Mathew T."/>
            <person name="Ngo R."/>
            <person name="Nguyen L."/>
            <person name="Nguyen N."/>
            <person name="Okwuonu G."/>
            <person name="Ongeri F."/>
            <person name="Pham C."/>
            <person name="Simmons D."/>
            <person name="Wilczek-Boney K."/>
            <person name="Hale W."/>
            <person name="Jakkamsetti A."/>
            <person name="Pham P."/>
            <person name="Ruth R."/>
            <person name="San Lucas F."/>
            <person name="Warren J."/>
            <person name="Zhang J."/>
            <person name="Zhao Z."/>
            <person name="Zhou C."/>
            <person name="Zhu D."/>
            <person name="Lee S."/>
            <person name="Bess C."/>
            <person name="Blankenburg K."/>
            <person name="Forbes L."/>
            <person name="Fu Q."/>
            <person name="Gubbala S."/>
            <person name="Hirani K."/>
            <person name="Jayaseelan J.C."/>
            <person name="Lara F."/>
            <person name="Munidasa M."/>
            <person name="Palculict T."/>
            <person name="Patil S."/>
            <person name="Pu L.-L."/>
            <person name="Saada N."/>
            <person name="Tang L."/>
            <person name="Weissenberger G."/>
            <person name="Zhu Y."/>
            <person name="Hemphill L."/>
            <person name="Shang Y."/>
            <person name="Youmans B."/>
            <person name="Ayvaz T."/>
            <person name="Ross M."/>
            <person name="Santibanez J."/>
            <person name="Aqrawi P."/>
            <person name="Gross S."/>
            <person name="Joshi V."/>
            <person name="Fowler G."/>
            <person name="Nazareth L."/>
            <person name="Reid J."/>
            <person name="Worley K."/>
            <person name="Petrosino J."/>
            <person name="Highlander S."/>
            <person name="Gibbs R."/>
        </authorList>
    </citation>
    <scope>NUCLEOTIDE SEQUENCE [LARGE SCALE GENOMIC DNA]</scope>
    <source>
        <strain evidence="12">ATCC 33030</strain>
    </source>
</reference>
<organism evidence="12 13">
    <name type="scientific">Corynebacterium genitalium ATCC 33030</name>
    <dbReference type="NCBI Taxonomy" id="585529"/>
    <lineage>
        <taxon>Bacteria</taxon>
        <taxon>Bacillati</taxon>
        <taxon>Actinomycetota</taxon>
        <taxon>Actinomycetes</taxon>
        <taxon>Mycobacteriales</taxon>
        <taxon>Corynebacteriaceae</taxon>
        <taxon>Corynebacterium</taxon>
    </lineage>
</organism>
<dbReference type="HOGENOM" id="CLU_000445_52_2_11"/>
<keyword evidence="13" id="KW-1185">Reference proteome</keyword>
<evidence type="ECO:0000256" key="3">
    <source>
        <dbReference type="ARBA" id="ARBA00022490"/>
    </source>
</evidence>
<dbReference type="PANTHER" id="PTHR10815:SF13">
    <property type="entry name" value="METHYLATED-DNA--PROTEIN-CYSTEINE METHYLTRANSFERASE"/>
    <property type="match status" value="1"/>
</dbReference>
<dbReference type="SUPFAM" id="SSF53155">
    <property type="entry name" value="Methylated DNA-protein cysteine methyltransferase domain"/>
    <property type="match status" value="1"/>
</dbReference>
<feature type="domain" description="Methylguanine DNA methyltransferase ribonuclease-like" evidence="11">
    <location>
        <begin position="10"/>
        <end position="66"/>
    </location>
</feature>
<dbReference type="InterPro" id="IPR036631">
    <property type="entry name" value="MGMT_N_sf"/>
</dbReference>
<dbReference type="Pfam" id="PF02870">
    <property type="entry name" value="Methyltransf_1N"/>
    <property type="match status" value="1"/>
</dbReference>